<dbReference type="EMBL" id="JMSE01001311">
    <property type="protein sequence ID" value="KDN62675.1"/>
    <property type="molecule type" value="Genomic_DNA"/>
</dbReference>
<evidence type="ECO:0000256" key="4">
    <source>
        <dbReference type="ARBA" id="ARBA00023002"/>
    </source>
</evidence>
<dbReference type="InterPro" id="IPR036188">
    <property type="entry name" value="FAD/NAD-bd_sf"/>
</dbReference>
<dbReference type="InterPro" id="IPR051209">
    <property type="entry name" value="FAD-bind_Monooxygenase_sf"/>
</dbReference>
<accession>A0A066X9M7</accession>
<evidence type="ECO:0000256" key="2">
    <source>
        <dbReference type="ARBA" id="ARBA00022630"/>
    </source>
</evidence>
<comment type="similarity">
    <text evidence="1">Belongs to the FAD-binding monooxygenase family.</text>
</comment>
<dbReference type="eggNOG" id="KOG1399">
    <property type="taxonomic scope" value="Eukaryota"/>
</dbReference>
<protein>
    <recommendedName>
        <fullName evidence="8">Monooxygenase</fullName>
    </recommendedName>
</protein>
<feature type="compositionally biased region" description="Basic and acidic residues" evidence="5">
    <location>
        <begin position="364"/>
        <end position="374"/>
    </location>
</feature>
<dbReference type="Gene3D" id="3.50.50.60">
    <property type="entry name" value="FAD/NAD(P)-binding domain"/>
    <property type="match status" value="3"/>
</dbReference>
<evidence type="ECO:0000313" key="6">
    <source>
        <dbReference type="EMBL" id="KDN62675.1"/>
    </source>
</evidence>
<feature type="region of interest" description="Disordered" evidence="5">
    <location>
        <begin position="360"/>
        <end position="388"/>
    </location>
</feature>
<evidence type="ECO:0000256" key="3">
    <source>
        <dbReference type="ARBA" id="ARBA00022827"/>
    </source>
</evidence>
<organism evidence="6 7">
    <name type="scientific">Colletotrichum sublineola</name>
    <name type="common">Sorghum anthracnose fungus</name>
    <dbReference type="NCBI Taxonomy" id="1173701"/>
    <lineage>
        <taxon>Eukaryota</taxon>
        <taxon>Fungi</taxon>
        <taxon>Dikarya</taxon>
        <taxon>Ascomycota</taxon>
        <taxon>Pezizomycotina</taxon>
        <taxon>Sordariomycetes</taxon>
        <taxon>Hypocreomycetidae</taxon>
        <taxon>Glomerellales</taxon>
        <taxon>Glomerellaceae</taxon>
        <taxon>Colletotrichum</taxon>
        <taxon>Colletotrichum graminicola species complex</taxon>
    </lineage>
</organism>
<proteinExistence type="inferred from homology"/>
<dbReference type="GO" id="GO:0050660">
    <property type="term" value="F:flavin adenine dinucleotide binding"/>
    <property type="evidence" value="ECO:0007669"/>
    <property type="project" value="InterPro"/>
</dbReference>
<keyword evidence="3" id="KW-0274">FAD</keyword>
<evidence type="ECO:0000313" key="7">
    <source>
        <dbReference type="Proteomes" id="UP000027238"/>
    </source>
</evidence>
<gene>
    <name evidence="6" type="ORF">CSUB01_11865</name>
</gene>
<dbReference type="InterPro" id="IPR020946">
    <property type="entry name" value="Flavin_mOase-like"/>
</dbReference>
<evidence type="ECO:0008006" key="8">
    <source>
        <dbReference type="Google" id="ProtNLM"/>
    </source>
</evidence>
<evidence type="ECO:0000256" key="5">
    <source>
        <dbReference type="SAM" id="MobiDB-lite"/>
    </source>
</evidence>
<dbReference type="Proteomes" id="UP000027238">
    <property type="component" value="Unassembled WGS sequence"/>
</dbReference>
<keyword evidence="7" id="KW-1185">Reference proteome</keyword>
<reference evidence="7" key="1">
    <citation type="journal article" date="2014" name="Genome Announc.">
        <title>Draft genome sequence of Colletotrichum sublineola, a destructive pathogen of cultivated sorghum.</title>
        <authorList>
            <person name="Baroncelli R."/>
            <person name="Sanz-Martin J.M."/>
            <person name="Rech G.E."/>
            <person name="Sukno S.A."/>
            <person name="Thon M.R."/>
        </authorList>
    </citation>
    <scope>NUCLEOTIDE SEQUENCE [LARGE SCALE GENOMIC DNA]</scope>
    <source>
        <strain evidence="7">TX430BB</strain>
    </source>
</reference>
<dbReference type="PANTHER" id="PTHR42877:SF1">
    <property type="entry name" value="FAD-BINDING MONOOXYGENASE STCW"/>
    <property type="match status" value="1"/>
</dbReference>
<dbReference type="SUPFAM" id="SSF51905">
    <property type="entry name" value="FAD/NAD(P)-binding domain"/>
    <property type="match status" value="2"/>
</dbReference>
<dbReference type="Pfam" id="PF00743">
    <property type="entry name" value="FMO-like"/>
    <property type="match status" value="1"/>
</dbReference>
<dbReference type="GO" id="GO:0004499">
    <property type="term" value="F:N,N-dimethylaniline monooxygenase activity"/>
    <property type="evidence" value="ECO:0007669"/>
    <property type="project" value="InterPro"/>
</dbReference>
<feature type="compositionally biased region" description="Basic residues" evidence="5">
    <location>
        <begin position="375"/>
        <end position="388"/>
    </location>
</feature>
<sequence>MGNVEHVIYDKNEDLEGVWFENRYPGCACDVPSHAYTLPFALNPDWPRFYSSGFEIWAYVKKVCDVFDLTKHMRFKHRVIGCYWQQDTGNWLVKTRRALPDGSTYAFEDHYTVLLYGPGLINNFRLPDIEGLDTFGGKVMHTAAWPGDYSAAYPWEPDRVAVIGSGASSVQVVPAMQPYVRKMHVFFRTGVWFVNIPAKKNPAALVAHAKEIEDGLCGFFPLMFKGSTAQAHARKEIAERMTGIIKDERLLRGFTPAWSVGCKRPNPGDPYMRVQCVGALYARRQGHPHIPTVIGADGTQCEVDAIICAMGFDVSFRPRFPIVGKDGVDLTAKWEDCPEGYMGIAVPDFPNLFTFQGPNSPVQNDHDQDPDGVHLRHRASSGHHHPKTGRLNAIWPGSSLHYMDTIGLPRYEDYDIMYLGLGKKNRFAYLGMGTARVTVEKGDQSPYLAIDKMDSRWLKASGIDVEKVLEHRAEAARRKWRQEMQDNGQDVKVEIEGKDVRV</sequence>
<evidence type="ECO:0000256" key="1">
    <source>
        <dbReference type="ARBA" id="ARBA00010139"/>
    </source>
</evidence>
<keyword evidence="4" id="KW-0560">Oxidoreductase</keyword>
<dbReference type="AlphaFoldDB" id="A0A066X9M7"/>
<dbReference type="HOGENOM" id="CLU_006937_6_0_1"/>
<keyword evidence="2" id="KW-0285">Flavoprotein</keyword>
<dbReference type="OrthoDB" id="74360at2759"/>
<dbReference type="GO" id="GO:0050661">
    <property type="term" value="F:NADP binding"/>
    <property type="evidence" value="ECO:0007669"/>
    <property type="project" value="InterPro"/>
</dbReference>
<dbReference type="PANTHER" id="PTHR42877">
    <property type="entry name" value="L-ORNITHINE N(5)-MONOOXYGENASE-RELATED"/>
    <property type="match status" value="1"/>
</dbReference>
<name>A0A066X9M7_COLSU</name>
<comment type="caution">
    <text evidence="6">The sequence shown here is derived from an EMBL/GenBank/DDBJ whole genome shotgun (WGS) entry which is preliminary data.</text>
</comment>
<dbReference type="OMA" id="HIKSWVP"/>